<dbReference type="EMBL" id="BAABFR010000018">
    <property type="protein sequence ID" value="GAA4389398.1"/>
    <property type="molecule type" value="Genomic_DNA"/>
</dbReference>
<dbReference type="Pfam" id="PF07958">
    <property type="entry name" value="DUF1688"/>
    <property type="match status" value="1"/>
</dbReference>
<comment type="caution">
    <text evidence="1">The sequence shown here is derived from an EMBL/GenBank/DDBJ whole genome shotgun (WGS) entry which is preliminary data.</text>
</comment>
<dbReference type="Proteomes" id="UP001500635">
    <property type="component" value="Unassembled WGS sequence"/>
</dbReference>
<proteinExistence type="predicted"/>
<evidence type="ECO:0000313" key="2">
    <source>
        <dbReference type="Proteomes" id="UP001500635"/>
    </source>
</evidence>
<sequence length="207" mass="21740">MFGADGRPGGLFDALTAAGGSVQAHAILMTLLDSLSPIWPSGNVIDDGAGGRAPVGDCWPHSAVPGPGLTAGWMPFHKLSQWLTYSLLEPLLWAGVTVTGLDALTGLPEYRNGGLLLDTGVLRLRDPALAARRWDVADEAIVEWRALTVALLDELAPRVRDRLGVTADAMPLACVLEGGTWAAGRELAGRWRGGLPPLTIASDGTVF</sequence>
<evidence type="ECO:0008006" key="3">
    <source>
        <dbReference type="Google" id="ProtNLM"/>
    </source>
</evidence>
<protein>
    <recommendedName>
        <fullName evidence="3">Uracil phosphoribosyltransferase</fullName>
    </recommendedName>
</protein>
<accession>A0ABP8JE30</accession>
<dbReference type="PANTHER" id="PTHR31687:SF3">
    <property type="entry name" value="PROTEIN URG3"/>
    <property type="match status" value="1"/>
</dbReference>
<dbReference type="PANTHER" id="PTHR31687">
    <property type="match status" value="1"/>
</dbReference>
<name>A0ABP8JE30_9ACTN</name>
<gene>
    <name evidence="1" type="ORF">GCM10023147_16110</name>
</gene>
<organism evidence="1 2">
    <name type="scientific">Tsukamurella soli</name>
    <dbReference type="NCBI Taxonomy" id="644556"/>
    <lineage>
        <taxon>Bacteria</taxon>
        <taxon>Bacillati</taxon>
        <taxon>Actinomycetota</taxon>
        <taxon>Actinomycetes</taxon>
        <taxon>Mycobacteriales</taxon>
        <taxon>Tsukamurellaceae</taxon>
        <taxon>Tsukamurella</taxon>
    </lineage>
</organism>
<keyword evidence="2" id="KW-1185">Reference proteome</keyword>
<dbReference type="InterPro" id="IPR012469">
    <property type="entry name" value="DUF1688"/>
</dbReference>
<reference evidence="2" key="1">
    <citation type="journal article" date="2019" name="Int. J. Syst. Evol. Microbiol.">
        <title>The Global Catalogue of Microorganisms (GCM) 10K type strain sequencing project: providing services to taxonomists for standard genome sequencing and annotation.</title>
        <authorList>
            <consortium name="The Broad Institute Genomics Platform"/>
            <consortium name="The Broad Institute Genome Sequencing Center for Infectious Disease"/>
            <person name="Wu L."/>
            <person name="Ma J."/>
        </authorList>
    </citation>
    <scope>NUCLEOTIDE SEQUENCE [LARGE SCALE GENOMIC DNA]</scope>
    <source>
        <strain evidence="2">JCM 17688</strain>
    </source>
</reference>
<evidence type="ECO:0000313" key="1">
    <source>
        <dbReference type="EMBL" id="GAA4389398.1"/>
    </source>
</evidence>